<reference evidence="6" key="2">
    <citation type="submission" date="2022-06" db="UniProtKB">
        <authorList>
            <consortium name="EnsemblMetazoa"/>
        </authorList>
    </citation>
    <scope>IDENTIFICATION</scope>
    <source>
        <strain evidence="6">p50T (Dazao)</strain>
    </source>
</reference>
<feature type="domain" description="RING-type" evidence="5">
    <location>
        <begin position="26"/>
        <end position="67"/>
    </location>
</feature>
<proteinExistence type="predicted"/>
<dbReference type="Proteomes" id="UP000005204">
    <property type="component" value="Unassembled WGS sequence"/>
</dbReference>
<feature type="coiled-coil region" evidence="4">
    <location>
        <begin position="93"/>
        <end position="148"/>
    </location>
</feature>
<accession>A0A8R2DP89</accession>
<dbReference type="GO" id="GO:0016567">
    <property type="term" value="P:protein ubiquitination"/>
    <property type="evidence" value="ECO:0007669"/>
    <property type="project" value="TreeGrafter"/>
</dbReference>
<dbReference type="SUPFAM" id="SSF75712">
    <property type="entry name" value="Rad50 coiled-coil Zn hook"/>
    <property type="match status" value="1"/>
</dbReference>
<dbReference type="GO" id="GO:0090734">
    <property type="term" value="C:site of DNA damage"/>
    <property type="evidence" value="ECO:0007669"/>
    <property type="project" value="TreeGrafter"/>
</dbReference>
<name>A0A8R2DP89_BOMMO</name>
<dbReference type="SMART" id="SM00184">
    <property type="entry name" value="RING"/>
    <property type="match status" value="1"/>
</dbReference>
<dbReference type="Gene3D" id="3.30.40.10">
    <property type="entry name" value="Zinc/RING finger domain, C3HC4 (zinc finger)"/>
    <property type="match status" value="1"/>
</dbReference>
<dbReference type="PANTHER" id="PTHR46569:SF1">
    <property type="entry name" value="E3 UBIQUITIN-PROTEIN LIGASE RFWD3-RELATED"/>
    <property type="match status" value="1"/>
</dbReference>
<evidence type="ECO:0000256" key="3">
    <source>
        <dbReference type="PROSITE-ProRule" id="PRU00175"/>
    </source>
</evidence>
<evidence type="ECO:0000259" key="5">
    <source>
        <dbReference type="PROSITE" id="PS50089"/>
    </source>
</evidence>
<dbReference type="InterPro" id="IPR001841">
    <property type="entry name" value="Znf_RING"/>
</dbReference>
<dbReference type="RefSeq" id="XP_062525323.1">
    <property type="nucleotide sequence ID" value="XM_062669339.1"/>
</dbReference>
<dbReference type="GeneID" id="101743919"/>
<evidence type="ECO:0000256" key="2">
    <source>
        <dbReference type="ARBA" id="ARBA00022833"/>
    </source>
</evidence>
<dbReference type="GO" id="GO:0031297">
    <property type="term" value="P:replication fork processing"/>
    <property type="evidence" value="ECO:0007669"/>
    <property type="project" value="TreeGrafter"/>
</dbReference>
<evidence type="ECO:0000313" key="6">
    <source>
        <dbReference type="EnsemblMetazoa" id="XP_021209209.1"/>
    </source>
</evidence>
<keyword evidence="1 3" id="KW-0863">Zinc-finger</keyword>
<dbReference type="EnsemblMetazoa" id="XM_021353534.2">
    <property type="protein sequence ID" value="XP_021209209.1"/>
    <property type="gene ID" value="LOC101743919"/>
</dbReference>
<dbReference type="InterPro" id="IPR052639">
    <property type="entry name" value="TRAIP_ubiq-protein_ligase"/>
</dbReference>
<sequence length="251" mass="28880">MCRAPNATTSRSYLTKISPHNMELTCSLCKKTTKQNEIIVTTTCGHIFHDDCIQESLKSSHTCPECHKPIKNESLLRLYLNVGDESLEIESEIKYLSLKLKKIQQLLKKDEKECEDWNRAITSERDCLNSITKQLEMFKKNYNDIEASNPMSRKEMQDLYTELKEFNADRIEDVELVVETLSTMLTEYGRMNSSNEQKARCYQRRMAELKANVRTLKSRNLGASALIKTCNSLTNNLRPVIEGIGSLLQEN</sequence>
<evidence type="ECO:0000313" key="7">
    <source>
        <dbReference type="Proteomes" id="UP000005204"/>
    </source>
</evidence>
<protein>
    <recommendedName>
        <fullName evidence="5">RING-type domain-containing protein</fullName>
    </recommendedName>
</protein>
<dbReference type="AlphaFoldDB" id="A0A8R2DP89"/>
<dbReference type="Pfam" id="PF13639">
    <property type="entry name" value="zf-RING_2"/>
    <property type="match status" value="1"/>
</dbReference>
<keyword evidence="4" id="KW-0175">Coiled coil</keyword>
<dbReference type="SUPFAM" id="SSF57850">
    <property type="entry name" value="RING/U-box"/>
    <property type="match status" value="1"/>
</dbReference>
<evidence type="ECO:0000256" key="4">
    <source>
        <dbReference type="SAM" id="Coils"/>
    </source>
</evidence>
<reference evidence="7" key="1">
    <citation type="journal article" date="2008" name="Insect Biochem. Mol. Biol.">
        <title>The genome of a lepidopteran model insect, the silkworm Bombyx mori.</title>
        <authorList>
            <consortium name="International Silkworm Genome Consortium"/>
        </authorList>
    </citation>
    <scope>NUCLEOTIDE SEQUENCE [LARGE SCALE GENOMIC DNA]</scope>
    <source>
        <strain evidence="7">p50T</strain>
    </source>
</reference>
<dbReference type="InterPro" id="IPR013083">
    <property type="entry name" value="Znf_RING/FYVE/PHD"/>
</dbReference>
<dbReference type="GO" id="GO:0061630">
    <property type="term" value="F:ubiquitin protein ligase activity"/>
    <property type="evidence" value="ECO:0007669"/>
    <property type="project" value="TreeGrafter"/>
</dbReference>
<keyword evidence="2" id="KW-0862">Zinc</keyword>
<dbReference type="GO" id="GO:0005634">
    <property type="term" value="C:nucleus"/>
    <property type="evidence" value="ECO:0007669"/>
    <property type="project" value="TreeGrafter"/>
</dbReference>
<evidence type="ECO:0000256" key="1">
    <source>
        <dbReference type="ARBA" id="ARBA00022771"/>
    </source>
</evidence>
<dbReference type="PROSITE" id="PS50089">
    <property type="entry name" value="ZF_RING_2"/>
    <property type="match status" value="1"/>
</dbReference>
<dbReference type="GO" id="GO:0008270">
    <property type="term" value="F:zinc ion binding"/>
    <property type="evidence" value="ECO:0007669"/>
    <property type="project" value="UniProtKB-KW"/>
</dbReference>
<keyword evidence="1 3" id="KW-0479">Metal-binding</keyword>
<feature type="coiled-coil region" evidence="4">
    <location>
        <begin position="192"/>
        <end position="219"/>
    </location>
</feature>
<organism evidence="6 7">
    <name type="scientific">Bombyx mori</name>
    <name type="common">Silk moth</name>
    <dbReference type="NCBI Taxonomy" id="7091"/>
    <lineage>
        <taxon>Eukaryota</taxon>
        <taxon>Metazoa</taxon>
        <taxon>Ecdysozoa</taxon>
        <taxon>Arthropoda</taxon>
        <taxon>Hexapoda</taxon>
        <taxon>Insecta</taxon>
        <taxon>Pterygota</taxon>
        <taxon>Neoptera</taxon>
        <taxon>Endopterygota</taxon>
        <taxon>Lepidoptera</taxon>
        <taxon>Glossata</taxon>
        <taxon>Ditrysia</taxon>
        <taxon>Bombycoidea</taxon>
        <taxon>Bombycidae</taxon>
        <taxon>Bombycinae</taxon>
        <taxon>Bombyx</taxon>
    </lineage>
</organism>
<keyword evidence="7" id="KW-1185">Reference proteome</keyword>
<dbReference type="PANTHER" id="PTHR46569">
    <property type="entry name" value="E3 UBIQUITIN-PROTEIN LIGASE TRAIP"/>
    <property type="match status" value="1"/>
</dbReference>